<organism evidence="1 2">
    <name type="scientific">Candidatus Falkowbacteria bacterium RBG_13_39_14</name>
    <dbReference type="NCBI Taxonomy" id="1797985"/>
    <lineage>
        <taxon>Bacteria</taxon>
        <taxon>Candidatus Falkowiibacteriota</taxon>
    </lineage>
</organism>
<protein>
    <submittedName>
        <fullName evidence="1">Uncharacterized protein</fullName>
    </submittedName>
</protein>
<dbReference type="EMBL" id="MFFS01000045">
    <property type="protein sequence ID" value="OGF21973.1"/>
    <property type="molecule type" value="Genomic_DNA"/>
</dbReference>
<dbReference type="STRING" id="1797985.A2Y83_01575"/>
<dbReference type="AlphaFoldDB" id="A0A1F5S6C5"/>
<gene>
    <name evidence="1" type="ORF">A2Y83_01575</name>
</gene>
<reference evidence="1 2" key="1">
    <citation type="journal article" date="2016" name="Nat. Commun.">
        <title>Thousands of microbial genomes shed light on interconnected biogeochemical processes in an aquifer system.</title>
        <authorList>
            <person name="Anantharaman K."/>
            <person name="Brown C.T."/>
            <person name="Hug L.A."/>
            <person name="Sharon I."/>
            <person name="Castelle C.J."/>
            <person name="Probst A.J."/>
            <person name="Thomas B.C."/>
            <person name="Singh A."/>
            <person name="Wilkins M.J."/>
            <person name="Karaoz U."/>
            <person name="Brodie E.L."/>
            <person name="Williams K.H."/>
            <person name="Hubbard S.S."/>
            <person name="Banfield J.F."/>
        </authorList>
    </citation>
    <scope>NUCLEOTIDE SEQUENCE [LARGE SCALE GENOMIC DNA]</scope>
</reference>
<sequence length="82" mass="9600">MINCCEEGKVQELIGRDKIIRKYNLPEEFARFREEMSELLQTKDASGKIIDSRNGKNKYKAAGYFQDKSQKGDARYIMFDKI</sequence>
<evidence type="ECO:0000313" key="2">
    <source>
        <dbReference type="Proteomes" id="UP000178323"/>
    </source>
</evidence>
<dbReference type="Proteomes" id="UP000178323">
    <property type="component" value="Unassembled WGS sequence"/>
</dbReference>
<accession>A0A1F5S6C5</accession>
<evidence type="ECO:0000313" key="1">
    <source>
        <dbReference type="EMBL" id="OGF21973.1"/>
    </source>
</evidence>
<comment type="caution">
    <text evidence="1">The sequence shown here is derived from an EMBL/GenBank/DDBJ whole genome shotgun (WGS) entry which is preliminary data.</text>
</comment>
<proteinExistence type="predicted"/>
<name>A0A1F5S6C5_9BACT</name>